<dbReference type="STRING" id="1182543.W9WND8"/>
<dbReference type="GO" id="GO:0008168">
    <property type="term" value="F:methyltransferase activity"/>
    <property type="evidence" value="ECO:0007669"/>
    <property type="project" value="TreeGrafter"/>
</dbReference>
<dbReference type="RefSeq" id="XP_007749561.1">
    <property type="nucleotide sequence ID" value="XM_007751371.1"/>
</dbReference>
<keyword evidence="2" id="KW-1185">Reference proteome</keyword>
<evidence type="ECO:0008006" key="3">
    <source>
        <dbReference type="Google" id="ProtNLM"/>
    </source>
</evidence>
<dbReference type="Pfam" id="PF13489">
    <property type="entry name" value="Methyltransf_23"/>
    <property type="match status" value="1"/>
</dbReference>
<evidence type="ECO:0000313" key="1">
    <source>
        <dbReference type="EMBL" id="EXJ66181.1"/>
    </source>
</evidence>
<dbReference type="HOGENOM" id="CLU_010595_2_3_1"/>
<dbReference type="PANTHER" id="PTHR43591:SF10">
    <property type="entry name" value="ABC TRANSMEMBRANE TYPE-1 DOMAIN-CONTAINING PROTEIN-RELATED"/>
    <property type="match status" value="1"/>
</dbReference>
<dbReference type="OrthoDB" id="2013972at2759"/>
<dbReference type="SUPFAM" id="SSF53335">
    <property type="entry name" value="S-adenosyl-L-methionine-dependent methyltransferases"/>
    <property type="match status" value="1"/>
</dbReference>
<gene>
    <name evidence="1" type="ORF">A1O5_10797</name>
</gene>
<name>W9WND8_9EURO</name>
<dbReference type="eggNOG" id="ENOG502S6PS">
    <property type="taxonomic scope" value="Eukaryota"/>
</dbReference>
<protein>
    <recommendedName>
        <fullName evidence="3">Methyltransferase</fullName>
    </recommendedName>
</protein>
<dbReference type="InterPro" id="IPR029063">
    <property type="entry name" value="SAM-dependent_MTases_sf"/>
</dbReference>
<dbReference type="Proteomes" id="UP000019471">
    <property type="component" value="Unassembled WGS sequence"/>
</dbReference>
<dbReference type="GeneID" id="19195488"/>
<accession>W9WND8</accession>
<evidence type="ECO:0000313" key="2">
    <source>
        <dbReference type="Proteomes" id="UP000019471"/>
    </source>
</evidence>
<dbReference type="CDD" id="cd02440">
    <property type="entry name" value="AdoMet_MTases"/>
    <property type="match status" value="1"/>
</dbReference>
<comment type="caution">
    <text evidence="1">The sequence shown here is derived from an EMBL/GenBank/DDBJ whole genome shotgun (WGS) entry which is preliminary data.</text>
</comment>
<dbReference type="AlphaFoldDB" id="W9WND8"/>
<organism evidence="1 2">
    <name type="scientific">Cladophialophora psammophila CBS 110553</name>
    <dbReference type="NCBI Taxonomy" id="1182543"/>
    <lineage>
        <taxon>Eukaryota</taxon>
        <taxon>Fungi</taxon>
        <taxon>Dikarya</taxon>
        <taxon>Ascomycota</taxon>
        <taxon>Pezizomycotina</taxon>
        <taxon>Eurotiomycetes</taxon>
        <taxon>Chaetothyriomycetidae</taxon>
        <taxon>Chaetothyriales</taxon>
        <taxon>Herpotrichiellaceae</taxon>
        <taxon>Cladophialophora</taxon>
    </lineage>
</organism>
<dbReference type="PANTHER" id="PTHR43591">
    <property type="entry name" value="METHYLTRANSFERASE"/>
    <property type="match status" value="1"/>
</dbReference>
<dbReference type="EMBL" id="AMGX01000021">
    <property type="protein sequence ID" value="EXJ66181.1"/>
    <property type="molecule type" value="Genomic_DNA"/>
</dbReference>
<reference evidence="1 2" key="1">
    <citation type="submission" date="2013-03" db="EMBL/GenBank/DDBJ databases">
        <title>The Genome Sequence of Cladophialophora psammophila CBS 110553.</title>
        <authorList>
            <consortium name="The Broad Institute Genomics Platform"/>
            <person name="Cuomo C."/>
            <person name="de Hoog S."/>
            <person name="Gorbushina A."/>
            <person name="Walker B."/>
            <person name="Young S.K."/>
            <person name="Zeng Q."/>
            <person name="Gargeya S."/>
            <person name="Fitzgerald M."/>
            <person name="Haas B."/>
            <person name="Abouelleil A."/>
            <person name="Allen A.W."/>
            <person name="Alvarado L."/>
            <person name="Arachchi H.M."/>
            <person name="Berlin A.M."/>
            <person name="Chapman S.B."/>
            <person name="Gainer-Dewar J."/>
            <person name="Goldberg J."/>
            <person name="Griggs A."/>
            <person name="Gujja S."/>
            <person name="Hansen M."/>
            <person name="Howarth C."/>
            <person name="Imamovic A."/>
            <person name="Ireland A."/>
            <person name="Larimer J."/>
            <person name="McCowan C."/>
            <person name="Murphy C."/>
            <person name="Pearson M."/>
            <person name="Poon T.W."/>
            <person name="Priest M."/>
            <person name="Roberts A."/>
            <person name="Saif S."/>
            <person name="Shea T."/>
            <person name="Sisk P."/>
            <person name="Sykes S."/>
            <person name="Wortman J."/>
            <person name="Nusbaum C."/>
            <person name="Birren B."/>
        </authorList>
    </citation>
    <scope>NUCLEOTIDE SEQUENCE [LARGE SCALE GENOMIC DNA]</scope>
    <source>
        <strain evidence="1 2">CBS 110553</strain>
    </source>
</reference>
<proteinExistence type="predicted"/>
<sequence>MREQDRLDMLHHIYRLVQDGRLHVAPIGNPQRVLDIGTGTGLWALECADEFPAAIVLGVDISPIQPQMTAPNCSFMIDDLEQEWVYPPSRKFDYIHQRSMSGSIGDWSTMYKQALASLDPGGWLEIQEFEVWFYSQSPEGLSEDSAIAKWQKLIDEGSLALGRRLNYASRFKAHLEEAGFVDIQTQVIKTPIGAWPKDQKLRRIGVFLQAQMNEAVEAVTLGYLTRALGWSEAEVQILLTNVRNEFNDKRKHLYTFCWFIWGRKRMNSGNIS</sequence>
<dbReference type="Gene3D" id="3.40.50.150">
    <property type="entry name" value="Vaccinia Virus protein VP39"/>
    <property type="match status" value="1"/>
</dbReference>